<dbReference type="GO" id="GO:0000287">
    <property type="term" value="F:magnesium ion binding"/>
    <property type="evidence" value="ECO:0007669"/>
    <property type="project" value="InterPro"/>
</dbReference>
<dbReference type="AlphaFoldDB" id="A0A1H7LLC3"/>
<dbReference type="EMBL" id="FOAN01000002">
    <property type="protein sequence ID" value="SEK99187.1"/>
    <property type="molecule type" value="Genomic_DNA"/>
</dbReference>
<dbReference type="Proteomes" id="UP000199664">
    <property type="component" value="Unassembled WGS sequence"/>
</dbReference>
<dbReference type="STRING" id="1036779.SAMN04515666_102550"/>
<dbReference type="GO" id="GO:0005829">
    <property type="term" value="C:cytosol"/>
    <property type="evidence" value="ECO:0007669"/>
    <property type="project" value="TreeGrafter"/>
</dbReference>
<dbReference type="Pfam" id="PF01648">
    <property type="entry name" value="ACPS"/>
    <property type="match status" value="1"/>
</dbReference>
<organism evidence="4 5">
    <name type="scientific">Bosea lupini</name>
    <dbReference type="NCBI Taxonomy" id="1036779"/>
    <lineage>
        <taxon>Bacteria</taxon>
        <taxon>Pseudomonadati</taxon>
        <taxon>Pseudomonadota</taxon>
        <taxon>Alphaproteobacteria</taxon>
        <taxon>Hyphomicrobiales</taxon>
        <taxon>Boseaceae</taxon>
        <taxon>Bosea</taxon>
    </lineage>
</organism>
<sequence length="204" mass="21850">MLWLSSIDQTAPALPAAWLIATQAQPANLPERSALRRSLARTLLARQFGLAEAAVEIGHEPAGRPLILRPRASGLHLSLATRAGLVAIALAHHSVGIDVERVALASEPPFAMLHPDEQLWLESLPASARPLAFAQLWSAKEAYVKALGTGFAREPESFSVQLDGAERFTVNDDETGRRAAGVIRLTKSGGHESMAAAFIILDRA</sequence>
<feature type="domain" description="4'-phosphopantetheinyl transferase" evidence="3">
    <location>
        <begin position="94"/>
        <end position="175"/>
    </location>
</feature>
<dbReference type="SUPFAM" id="SSF56214">
    <property type="entry name" value="4'-phosphopantetheinyl transferase"/>
    <property type="match status" value="2"/>
</dbReference>
<dbReference type="GO" id="GO:0008897">
    <property type="term" value="F:holo-[acyl-carrier-protein] synthase activity"/>
    <property type="evidence" value="ECO:0007669"/>
    <property type="project" value="InterPro"/>
</dbReference>
<keyword evidence="2 4" id="KW-0808">Transferase</keyword>
<dbReference type="RefSeq" id="WP_091831674.1">
    <property type="nucleotide sequence ID" value="NZ_FOAN01000002.1"/>
</dbReference>
<dbReference type="PANTHER" id="PTHR12215">
    <property type="entry name" value="PHOSPHOPANTETHEINE TRANSFERASE"/>
    <property type="match status" value="1"/>
</dbReference>
<evidence type="ECO:0000313" key="5">
    <source>
        <dbReference type="Proteomes" id="UP000199664"/>
    </source>
</evidence>
<gene>
    <name evidence="4" type="ORF">SAMN04515666_102550</name>
</gene>
<reference evidence="5" key="1">
    <citation type="submission" date="2016-10" db="EMBL/GenBank/DDBJ databases">
        <authorList>
            <person name="Varghese N."/>
            <person name="Submissions S."/>
        </authorList>
    </citation>
    <scope>NUCLEOTIDE SEQUENCE [LARGE SCALE GENOMIC DNA]</scope>
    <source>
        <strain evidence="5">LMG 26383,CCUG 61248,R- 45681</strain>
    </source>
</reference>
<dbReference type="Gene3D" id="3.90.470.20">
    <property type="entry name" value="4'-phosphopantetheinyl transferase domain"/>
    <property type="match status" value="1"/>
</dbReference>
<evidence type="ECO:0000259" key="3">
    <source>
        <dbReference type="Pfam" id="PF01648"/>
    </source>
</evidence>
<dbReference type="InterPro" id="IPR008278">
    <property type="entry name" value="4-PPantetheinyl_Trfase_dom"/>
</dbReference>
<dbReference type="PANTHER" id="PTHR12215:SF10">
    <property type="entry name" value="L-AMINOADIPATE-SEMIALDEHYDE DEHYDROGENASE-PHOSPHOPANTETHEINYL TRANSFERASE"/>
    <property type="match status" value="1"/>
</dbReference>
<proteinExistence type="inferred from homology"/>
<protein>
    <submittedName>
        <fullName evidence="4">4'-phosphopantetheinyl transferase</fullName>
    </submittedName>
</protein>
<comment type="similarity">
    <text evidence="1">Belongs to the P-Pant transferase superfamily. Gsp/Sfp/HetI/AcpT family.</text>
</comment>
<dbReference type="InterPro" id="IPR037143">
    <property type="entry name" value="4-PPantetheinyl_Trfase_dom_sf"/>
</dbReference>
<dbReference type="OrthoDB" id="9808281at2"/>
<accession>A0A1H7LLC3</accession>
<name>A0A1H7LLC3_9HYPH</name>
<dbReference type="InterPro" id="IPR050559">
    <property type="entry name" value="P-Pant_transferase_sf"/>
</dbReference>
<evidence type="ECO:0000256" key="2">
    <source>
        <dbReference type="ARBA" id="ARBA00022679"/>
    </source>
</evidence>
<evidence type="ECO:0000256" key="1">
    <source>
        <dbReference type="ARBA" id="ARBA00010990"/>
    </source>
</evidence>
<dbReference type="GO" id="GO:0019878">
    <property type="term" value="P:lysine biosynthetic process via aminoadipic acid"/>
    <property type="evidence" value="ECO:0007669"/>
    <property type="project" value="TreeGrafter"/>
</dbReference>
<evidence type="ECO:0000313" key="4">
    <source>
        <dbReference type="EMBL" id="SEK99187.1"/>
    </source>
</evidence>
<keyword evidence="5" id="KW-1185">Reference proteome</keyword>